<gene>
    <name evidence="3" type="ORF">VFH_I392800</name>
</gene>
<evidence type="ECO:0000259" key="2">
    <source>
        <dbReference type="Pfam" id="PF04782"/>
    </source>
</evidence>
<dbReference type="PANTHER" id="PTHR21450">
    <property type="entry name" value="PROTEIN ALTERED PHOSPHATE STARVATION RESPONSE 1"/>
    <property type="match status" value="1"/>
</dbReference>
<evidence type="ECO:0000256" key="1">
    <source>
        <dbReference type="SAM" id="MobiDB-lite"/>
    </source>
</evidence>
<organism evidence="3 4">
    <name type="scientific">Vicia faba</name>
    <name type="common">Broad bean</name>
    <name type="synonym">Faba vulgaris</name>
    <dbReference type="NCBI Taxonomy" id="3906"/>
    <lineage>
        <taxon>Eukaryota</taxon>
        <taxon>Viridiplantae</taxon>
        <taxon>Streptophyta</taxon>
        <taxon>Embryophyta</taxon>
        <taxon>Tracheophyta</taxon>
        <taxon>Spermatophyta</taxon>
        <taxon>Magnoliopsida</taxon>
        <taxon>eudicotyledons</taxon>
        <taxon>Gunneridae</taxon>
        <taxon>Pentapetalae</taxon>
        <taxon>rosids</taxon>
        <taxon>fabids</taxon>
        <taxon>Fabales</taxon>
        <taxon>Fabaceae</taxon>
        <taxon>Papilionoideae</taxon>
        <taxon>50 kb inversion clade</taxon>
        <taxon>NPAAA clade</taxon>
        <taxon>Hologalegina</taxon>
        <taxon>IRL clade</taxon>
        <taxon>Fabeae</taxon>
        <taxon>Vicia</taxon>
    </lineage>
</organism>
<evidence type="ECO:0000313" key="3">
    <source>
        <dbReference type="EMBL" id="CAI8589435.1"/>
    </source>
</evidence>
<accession>A0AAV0YTJ5</accession>
<dbReference type="Proteomes" id="UP001157006">
    <property type="component" value="Chromosome 1L"/>
</dbReference>
<proteinExistence type="predicted"/>
<dbReference type="AlphaFoldDB" id="A0AAV0YTJ5"/>
<protein>
    <recommendedName>
        <fullName evidence="2">DUF632 domain-containing protein</fullName>
    </recommendedName>
</protein>
<reference evidence="3 4" key="1">
    <citation type="submission" date="2023-01" db="EMBL/GenBank/DDBJ databases">
        <authorList>
            <person name="Kreplak J."/>
        </authorList>
    </citation>
    <scope>NUCLEOTIDE SEQUENCE [LARGE SCALE GENOMIC DNA]</scope>
</reference>
<sequence length="566" mass="65969">MVVSPKHDYELHNNGVNHKNKDATIVSSPPPPRTPPQAYPFSMNYEAPNYDYHDEDETKIREREGIPDLENESELSSIMSTNRTSNRNSFSTIEEIIISNLKPKLTIQECESLTINCVSIPTSTSTISLKEAMVDIKNEFQNLCDFGKELSPIFEGEKIQYHSPSIKLKAFVSCAFGRVFSSISSCLHSPYMSYKPCLKRKKLSKTKIQRNRDQTKLGDLSSTLEKLYIWEKKLYEEVLGEEKLRISYDKKNKKLKKLDMKGSESNEIDDIVDSIKILHSKINVAVTSISVISREIHELTVDKLLLELNKLIDGLMKLWKIMNICHQKQFQTISKVKSHVHILDPSTNKKSNSKATLRLEKVILKWGKCFCNFFNKQKTLVKHLNDWLQKCTHEEKEEHEDEISPIFRVCKNWYNAINKVSDIEVSKAINNFASNMHQLYKKLKEENALKVKVKCLFMDYKQSLKSYCKRNIIDYHHYHSFMKMKASEDFEDDEIPLLKVYDNTLVNLRLRLIEERNKHRQIVKHVNDVASSCFQEGLTPIFEALWRFSLENVKVYELLRVSQSRL</sequence>
<feature type="region of interest" description="Disordered" evidence="1">
    <location>
        <begin position="1"/>
        <end position="34"/>
    </location>
</feature>
<feature type="compositionally biased region" description="Basic and acidic residues" evidence="1">
    <location>
        <begin position="1"/>
        <end position="11"/>
    </location>
</feature>
<name>A0AAV0YTJ5_VICFA</name>
<dbReference type="InterPro" id="IPR006867">
    <property type="entry name" value="DUF632"/>
</dbReference>
<keyword evidence="4" id="KW-1185">Reference proteome</keyword>
<dbReference type="PANTHER" id="PTHR21450:SF43">
    <property type="entry name" value="DUF630 FAMILY PROTEIN"/>
    <property type="match status" value="1"/>
</dbReference>
<evidence type="ECO:0000313" key="4">
    <source>
        <dbReference type="Proteomes" id="UP001157006"/>
    </source>
</evidence>
<dbReference type="Pfam" id="PF04782">
    <property type="entry name" value="DUF632"/>
    <property type="match status" value="1"/>
</dbReference>
<dbReference type="EMBL" id="OX451736">
    <property type="protein sequence ID" value="CAI8589435.1"/>
    <property type="molecule type" value="Genomic_DNA"/>
</dbReference>
<feature type="domain" description="DUF632" evidence="2">
    <location>
        <begin position="129"/>
        <end position="438"/>
    </location>
</feature>